<evidence type="ECO:0000313" key="2">
    <source>
        <dbReference type="EMBL" id="WDI05036.1"/>
    </source>
</evidence>
<proteinExistence type="predicted"/>
<dbReference type="Gene3D" id="3.30.300.180">
    <property type="match status" value="1"/>
</dbReference>
<dbReference type="EMBL" id="CP118109">
    <property type="protein sequence ID" value="WDI05036.1"/>
    <property type="molecule type" value="Genomic_DNA"/>
</dbReference>
<dbReference type="Proteomes" id="UP001221519">
    <property type="component" value="Plasmid unnamed1"/>
</dbReference>
<organism evidence="2 3">
    <name type="scientific">Paenibacillus urinalis</name>
    <dbReference type="NCBI Taxonomy" id="521520"/>
    <lineage>
        <taxon>Bacteria</taxon>
        <taxon>Bacillati</taxon>
        <taxon>Bacillota</taxon>
        <taxon>Bacilli</taxon>
        <taxon>Bacillales</taxon>
        <taxon>Paenibacillaceae</taxon>
        <taxon>Paenibacillus</taxon>
    </lineage>
</organism>
<dbReference type="RefSeq" id="WP_274338658.1">
    <property type="nucleotide sequence ID" value="NZ_CP118109.1"/>
</dbReference>
<accession>A0ABY7XJS2</accession>
<geneLocation type="plasmid" evidence="2 3">
    <name>unnamed1</name>
</geneLocation>
<dbReference type="InterPro" id="IPR038454">
    <property type="entry name" value="DnaA_N_sf"/>
</dbReference>
<keyword evidence="3" id="KW-1185">Reference proteome</keyword>
<protein>
    <submittedName>
        <fullName evidence="2">DnaA N-terminal domain-containing protein</fullName>
    </submittedName>
</protein>
<dbReference type="Pfam" id="PF11638">
    <property type="entry name" value="DnaA_N"/>
    <property type="match status" value="1"/>
</dbReference>
<evidence type="ECO:0000259" key="1">
    <source>
        <dbReference type="Pfam" id="PF11638"/>
    </source>
</evidence>
<dbReference type="SUPFAM" id="SSF46785">
    <property type="entry name" value="Winged helix' DNA-binding domain"/>
    <property type="match status" value="1"/>
</dbReference>
<gene>
    <name evidence="2" type="ORF">PUW25_26060</name>
</gene>
<reference evidence="2 3" key="1">
    <citation type="submission" date="2023-02" db="EMBL/GenBank/DDBJ databases">
        <title>Pathogen: clinical or host-associated sample.</title>
        <authorList>
            <person name="Hergert J."/>
            <person name="Casey R."/>
            <person name="Wagner J."/>
            <person name="Young E.L."/>
            <person name="Oakeson K.F."/>
        </authorList>
    </citation>
    <scope>NUCLEOTIDE SEQUENCE [LARGE SCALE GENOMIC DNA]</scope>
    <source>
        <strain evidence="2 3">2022CK-00829</strain>
        <plasmid evidence="2 3">unnamed1</plasmid>
    </source>
</reference>
<feature type="domain" description="DnaA N-terminal" evidence="1">
    <location>
        <begin position="246"/>
        <end position="305"/>
    </location>
</feature>
<dbReference type="Gene3D" id="1.10.10.10">
    <property type="entry name" value="Winged helix-like DNA-binding domain superfamily/Winged helix DNA-binding domain"/>
    <property type="match status" value="1"/>
</dbReference>
<evidence type="ECO:0000313" key="3">
    <source>
        <dbReference type="Proteomes" id="UP001221519"/>
    </source>
</evidence>
<name>A0ABY7XJS2_9BACL</name>
<dbReference type="InterPro" id="IPR024633">
    <property type="entry name" value="DnaA_N_dom"/>
</dbReference>
<dbReference type="InterPro" id="IPR036390">
    <property type="entry name" value="WH_DNA-bd_sf"/>
</dbReference>
<sequence>MGDSTNDIHYFRYEKTGNKVPRKRKVNGESIEEMVEETRKIYYTEKDVTSYSLENLGLSLPYTPGNKTTVHNYLIKFWQYFLGPEATMTYINYLSLSFNESIPHMSQEHMAEMMGISRVTLIKYLSKLEDYGFVMRFWAESKKKKGMNDSTRVKVRQTVPFLSEAELKQLPEWLLLQHNRFMEKLFESNEVMLPENNDHEDEIKKLHEKGRARTPGSIEVTAPLEVRINKKREELFLNRTPQDIHLWSEIEDILKRSISAVTFGTWFKETFGFFEDNKLVVLAPAPFAAEWIDNYHSKQILNIFRDLTNNNDAIICVTTAEKFL</sequence>
<keyword evidence="2" id="KW-0614">Plasmid</keyword>
<dbReference type="InterPro" id="IPR036388">
    <property type="entry name" value="WH-like_DNA-bd_sf"/>
</dbReference>